<protein>
    <submittedName>
        <fullName evidence="2">Uncharacterized protein</fullName>
    </submittedName>
</protein>
<dbReference type="AlphaFoldDB" id="A0A1E4T946"/>
<dbReference type="Proteomes" id="UP000094801">
    <property type="component" value="Unassembled WGS sequence"/>
</dbReference>
<reference evidence="3" key="1">
    <citation type="submission" date="2016-04" db="EMBL/GenBank/DDBJ databases">
        <title>Comparative genomics of biotechnologically important yeasts.</title>
        <authorList>
            <consortium name="DOE Joint Genome Institute"/>
            <person name="Riley R."/>
            <person name="Haridas S."/>
            <person name="Wolfe K.H."/>
            <person name="Lopes M.R."/>
            <person name="Hittinger C.T."/>
            <person name="Goker M."/>
            <person name="Salamov A."/>
            <person name="Wisecaver J."/>
            <person name="Long T.M."/>
            <person name="Aerts A.L."/>
            <person name="Barry K."/>
            <person name="Choi C."/>
            <person name="Clum A."/>
            <person name="Coughlan A.Y."/>
            <person name="Deshpande S."/>
            <person name="Douglass A.P."/>
            <person name="Hanson S.J."/>
            <person name="Klenk H.-P."/>
            <person name="Labutti K."/>
            <person name="Lapidus A."/>
            <person name="Lindquist E."/>
            <person name="Lipzen A."/>
            <person name="Meier-Kolthoff J.P."/>
            <person name="Ohm R.A."/>
            <person name="Otillar R.P."/>
            <person name="Pangilinan J."/>
            <person name="Peng Y."/>
            <person name="Rokas A."/>
            <person name="Rosa C.A."/>
            <person name="Scheuner C."/>
            <person name="Sibirny A.A."/>
            <person name="Slot J.C."/>
            <person name="Stielow J.B."/>
            <person name="Sun H."/>
            <person name="Kurtzman C.P."/>
            <person name="Blackwell M."/>
            <person name="Grigoriev I.V."/>
            <person name="Jeffries T.W."/>
        </authorList>
    </citation>
    <scope>NUCLEOTIDE SEQUENCE [LARGE SCALE GENOMIC DNA]</scope>
    <source>
        <strain evidence="3">NRRL YB-2248</strain>
    </source>
</reference>
<name>A0A1E4T946_9ASCO</name>
<keyword evidence="3" id="KW-1185">Reference proteome</keyword>
<sequence length="377" mass="43579">MLFDDNFENINNNYHITIAPLQIQPSNEMSLLSATPSLQSILFNRKISSYTNSIKSLNSNSSYNYSYSSADLDDSSLITNDDYFSITSQENDSLYSLVETIDHPLASIPEPKNKQSQQSSDQSNKFSKKQSRTRILYSNLSKSLKSLASNATNVLSFNERITDTRIPNTRRHNNYNNINNVNEKIEEIQMQTFQTICQPAHDCKFPCLLPKNIKSREPRINSNFLRLYAQDYTSKSQNLLAITEYEIDLYQQDLIESELNDLDTFLNQFDYSNSPPNFKTDLKIGLLSREKLWFNVILPPRNDTPLSQQQSHINYVYNPSSSKTNNNPLVVRNNGKYKPWLQFQDQNQQAFKPYGNMANDVQFTVKGWCNERWVAKS</sequence>
<feature type="compositionally biased region" description="Low complexity" evidence="1">
    <location>
        <begin position="114"/>
        <end position="125"/>
    </location>
</feature>
<dbReference type="EMBL" id="KV453847">
    <property type="protein sequence ID" value="ODV88280.1"/>
    <property type="molecule type" value="Genomic_DNA"/>
</dbReference>
<accession>A0A1E4T946</accession>
<evidence type="ECO:0000313" key="2">
    <source>
        <dbReference type="EMBL" id="ODV88280.1"/>
    </source>
</evidence>
<proteinExistence type="predicted"/>
<evidence type="ECO:0000313" key="3">
    <source>
        <dbReference type="Proteomes" id="UP000094801"/>
    </source>
</evidence>
<dbReference type="OrthoDB" id="4088353at2759"/>
<organism evidence="2 3">
    <name type="scientific">[Candida] arabinofermentans NRRL YB-2248</name>
    <dbReference type="NCBI Taxonomy" id="983967"/>
    <lineage>
        <taxon>Eukaryota</taxon>
        <taxon>Fungi</taxon>
        <taxon>Dikarya</taxon>
        <taxon>Ascomycota</taxon>
        <taxon>Saccharomycotina</taxon>
        <taxon>Pichiomycetes</taxon>
        <taxon>Pichiales</taxon>
        <taxon>Pichiaceae</taxon>
        <taxon>Ogataea</taxon>
        <taxon>Ogataea/Candida clade</taxon>
    </lineage>
</organism>
<evidence type="ECO:0000256" key="1">
    <source>
        <dbReference type="SAM" id="MobiDB-lite"/>
    </source>
</evidence>
<gene>
    <name evidence="2" type="ORF">CANARDRAFT_26438</name>
</gene>
<feature type="region of interest" description="Disordered" evidence="1">
    <location>
        <begin position="106"/>
        <end position="131"/>
    </location>
</feature>